<dbReference type="SUPFAM" id="SSF55347">
    <property type="entry name" value="Glyceraldehyde-3-phosphate dehydrogenase-like, C-terminal domain"/>
    <property type="match status" value="1"/>
</dbReference>
<dbReference type="PANTHER" id="PTHR43593">
    <property type="match status" value="1"/>
</dbReference>
<dbReference type="Pfam" id="PF01408">
    <property type="entry name" value="GFO_IDH_MocA"/>
    <property type="match status" value="1"/>
</dbReference>
<sequence length="346" mass="38121">MTLRVGVIGTGAIGQDHIRRITNTLSGAKIVAVADVNVEHAHAVVKNEKIDANIYGNGHDLIQAAEVDAVLVTAWGPAHEEFVVASIKAGKPVFCEKPLAPTADACLRIVEAEVTHGKQLVQVGYMRRYDEGYRALKKVVDSGKIGEPLMVHCAHRAPSVSNFSGDMAITDAFVHEIDVLRWLLNDDYVTAQVILPRNTRLAGKGLQDPHIVLLETKKGIRIDTEIFVNCQYGYDIQCQIVGETGTANLPEPSSVLLRSEAKLSTEILTDWKERFIESYDVELQEWIHSTVKGEMNGPSAWDGYVQAVTADACVKAKQTGQIVPISLPDRPAFYDKNQFYEFSVVR</sequence>
<dbReference type="EMBL" id="CP089291">
    <property type="protein sequence ID" value="UOF92740.1"/>
    <property type="molecule type" value="Genomic_DNA"/>
</dbReference>
<comment type="similarity">
    <text evidence="1 4">Belongs to the Gfo/Idh/MocA family.</text>
</comment>
<dbReference type="EC" id="1.1.1.18" evidence="4"/>
<accession>A0ABY4CQG3</accession>
<dbReference type="InterPro" id="IPR004104">
    <property type="entry name" value="Gfo/Idh/MocA-like_OxRdtase_C"/>
</dbReference>
<protein>
    <recommendedName>
        <fullName evidence="4">Inositol 2-dehydrogenase/D-chiro-inositol 3-dehydrogenase</fullName>
        <ecNumber evidence="4">1.1.1.18</ecNumber>
        <ecNumber evidence="4">1.1.1.369</ecNumber>
    </recommendedName>
    <alternativeName>
        <fullName evidence="4">Myo-inositol 2-dehydrogenase/D-chiro-inositol 3-dehydrogenase</fullName>
        <shortName evidence="4">MI 2-dehydrogenase/DCI 3-dehydrogenase</shortName>
    </alternativeName>
</protein>
<organism evidence="7 8">
    <name type="scientific">Fodinisporobacter ferrooxydans</name>
    <dbReference type="NCBI Taxonomy" id="2901836"/>
    <lineage>
        <taxon>Bacteria</taxon>
        <taxon>Bacillati</taxon>
        <taxon>Bacillota</taxon>
        <taxon>Bacilli</taxon>
        <taxon>Bacillales</taxon>
        <taxon>Alicyclobacillaceae</taxon>
        <taxon>Fodinisporobacter</taxon>
    </lineage>
</organism>
<proteinExistence type="inferred from homology"/>
<dbReference type="RefSeq" id="WP_347439411.1">
    <property type="nucleotide sequence ID" value="NZ_CP089291.1"/>
</dbReference>
<evidence type="ECO:0000256" key="4">
    <source>
        <dbReference type="HAMAP-Rule" id="MF_01671"/>
    </source>
</evidence>
<comment type="function">
    <text evidence="4">Involved in the oxidation of myo-inositol (MI) and D-chiro-inositol (DCI) to 2-keto-myo-inositol (2KMI or 2-inosose) and 1-keto-D-chiro-inositol (1KDCI), respectively.</text>
</comment>
<name>A0ABY4CQG3_9BACL</name>
<gene>
    <name evidence="4" type="primary">iolG</name>
    <name evidence="7" type="ORF">LSG31_01330</name>
</gene>
<reference evidence="7" key="1">
    <citation type="submission" date="2021-12" db="EMBL/GenBank/DDBJ databases">
        <title>Alicyclobacillaceae gen. nov., sp. nov., isolated from chalcocite enrichment system.</title>
        <authorList>
            <person name="Jiang Z."/>
        </authorList>
    </citation>
    <scope>NUCLEOTIDE SEQUENCE</scope>
    <source>
        <strain evidence="7">MYW30-H2</strain>
    </source>
</reference>
<keyword evidence="2 4" id="KW-0560">Oxidoreductase</keyword>
<feature type="domain" description="Gfo/Idh/MocA-like oxidoreductase C-terminal" evidence="6">
    <location>
        <begin position="137"/>
        <end position="324"/>
    </location>
</feature>
<dbReference type="InterPro" id="IPR000683">
    <property type="entry name" value="Gfo/Idh/MocA-like_OxRdtase_N"/>
</dbReference>
<keyword evidence="3 4" id="KW-0520">NAD</keyword>
<dbReference type="SUPFAM" id="SSF51735">
    <property type="entry name" value="NAD(P)-binding Rossmann-fold domains"/>
    <property type="match status" value="1"/>
</dbReference>
<dbReference type="PANTHER" id="PTHR43593:SF1">
    <property type="entry name" value="INOSITOL 2-DEHYDROGENASE"/>
    <property type="match status" value="1"/>
</dbReference>
<evidence type="ECO:0000259" key="5">
    <source>
        <dbReference type="Pfam" id="PF01408"/>
    </source>
</evidence>
<dbReference type="Gene3D" id="3.40.50.720">
    <property type="entry name" value="NAD(P)-binding Rossmann-like Domain"/>
    <property type="match status" value="1"/>
</dbReference>
<dbReference type="InterPro" id="IPR036291">
    <property type="entry name" value="NAD(P)-bd_dom_sf"/>
</dbReference>
<dbReference type="Pfam" id="PF02894">
    <property type="entry name" value="GFO_IDH_MocA_C"/>
    <property type="match status" value="1"/>
</dbReference>
<keyword evidence="8" id="KW-1185">Reference proteome</keyword>
<dbReference type="Gene3D" id="3.30.360.10">
    <property type="entry name" value="Dihydrodipicolinate Reductase, domain 2"/>
    <property type="match status" value="1"/>
</dbReference>
<evidence type="ECO:0000313" key="8">
    <source>
        <dbReference type="Proteomes" id="UP000830167"/>
    </source>
</evidence>
<evidence type="ECO:0000256" key="1">
    <source>
        <dbReference type="ARBA" id="ARBA00010928"/>
    </source>
</evidence>
<evidence type="ECO:0000256" key="2">
    <source>
        <dbReference type="ARBA" id="ARBA00023002"/>
    </source>
</evidence>
<comment type="catalytic activity">
    <reaction evidence="4">
        <text>1D-chiro-inositol + NAD(+) = scyllo-inosine + NADH + H(+)</text>
        <dbReference type="Rhea" id="RHEA:25832"/>
        <dbReference type="ChEBI" id="CHEBI:15378"/>
        <dbReference type="ChEBI" id="CHEBI:27372"/>
        <dbReference type="ChEBI" id="CHEBI:50920"/>
        <dbReference type="ChEBI" id="CHEBI:57540"/>
        <dbReference type="ChEBI" id="CHEBI:57945"/>
        <dbReference type="EC" id="1.1.1.369"/>
    </reaction>
</comment>
<dbReference type="InterPro" id="IPR050424">
    <property type="entry name" value="Gfo-Idh-MocA_inositol_DH"/>
</dbReference>
<evidence type="ECO:0000313" key="7">
    <source>
        <dbReference type="EMBL" id="UOF92740.1"/>
    </source>
</evidence>
<comment type="catalytic activity">
    <reaction evidence="4">
        <text>myo-inositol + NAD(+) = scyllo-inosose + NADH + H(+)</text>
        <dbReference type="Rhea" id="RHEA:16949"/>
        <dbReference type="ChEBI" id="CHEBI:15378"/>
        <dbReference type="ChEBI" id="CHEBI:17268"/>
        <dbReference type="ChEBI" id="CHEBI:17811"/>
        <dbReference type="ChEBI" id="CHEBI:57540"/>
        <dbReference type="ChEBI" id="CHEBI:57945"/>
        <dbReference type="EC" id="1.1.1.18"/>
    </reaction>
</comment>
<dbReference type="InterPro" id="IPR023794">
    <property type="entry name" value="MI/DCI_dehydrogenase"/>
</dbReference>
<dbReference type="EC" id="1.1.1.369" evidence="4"/>
<comment type="subunit">
    <text evidence="4">Homotetramer.</text>
</comment>
<dbReference type="Proteomes" id="UP000830167">
    <property type="component" value="Chromosome"/>
</dbReference>
<feature type="domain" description="Gfo/Idh/MocA-like oxidoreductase N-terminal" evidence="5">
    <location>
        <begin position="3"/>
        <end position="125"/>
    </location>
</feature>
<comment type="pathway">
    <text evidence="4">Polyol metabolism; myo-inositol degradation into acetyl-CoA; acetyl-CoA from myo-inositol: step 1/7.</text>
</comment>
<evidence type="ECO:0000256" key="3">
    <source>
        <dbReference type="ARBA" id="ARBA00023027"/>
    </source>
</evidence>
<dbReference type="HAMAP" id="MF_01671">
    <property type="entry name" value="IolG"/>
    <property type="match status" value="1"/>
</dbReference>
<evidence type="ECO:0000259" key="6">
    <source>
        <dbReference type="Pfam" id="PF02894"/>
    </source>
</evidence>